<evidence type="ECO:0000256" key="1">
    <source>
        <dbReference type="SAM" id="MobiDB-lite"/>
    </source>
</evidence>
<sequence length="561" mass="61265">MHRVTSRPRLVSDADRAFINATIDDEISDEGLYLDDSLLHHSGESYQEYLLNSAADLSQRIIGSVEPDKPPSAVVEDDTHTPIQSHDEEDCYLEYMSSRSGRSASTELDSLSTASVKRKRFSKQHYYLADPPSVSRQPGLPGTLSECYACDNLHAGTDRNDSGALGLAHLPEENVIGVSSYLTLQEVRQLSATSTAMRKILAGATTSIWVASMRRSFPIALSRLELNESGKAETVASMLDAELASIRVGGQDEVRSSCEIETVRTEHTSINFADEKNLCIAGVRRPEHNVNLSLLTGLIPSSYPQSIDEETLNCRSNRIQRVSSYSVSADLVGNGIFSQEESPTSASIVPVVRFAGQVGTGDRSVRSDQPFPANCLSSHSVNFKVRHKALAGWVTSTSRHRRTSLPLRPLFGGSRFGSYSCTPKMWPSHGGEASDDEYYQSEESRLSHNVLSCHLSRTYRKCMNKLSRHSSTSDGNRPLRPFVAPTVVSDCGGILTVDVTPSLVAYFEATIFHSSSGDPSETVALPREDGGDHLEGQHGRHECVAIGLSTSQFRAHSKMPG</sequence>
<dbReference type="eggNOG" id="KOG1477">
    <property type="taxonomic scope" value="Eukaryota"/>
</dbReference>
<feature type="region of interest" description="Disordered" evidence="1">
    <location>
        <begin position="66"/>
        <end position="88"/>
    </location>
</feature>
<comment type="caution">
    <text evidence="2">The sequence shown here is derived from an EMBL/GenBank/DDBJ whole genome shotgun (WGS) entry which is preliminary data.</text>
</comment>
<evidence type="ECO:0008006" key="4">
    <source>
        <dbReference type="Google" id="ProtNLM"/>
    </source>
</evidence>
<proteinExistence type="predicted"/>
<organism evidence="2 3">
    <name type="scientific">Thalassiosira oceanica</name>
    <name type="common">Marine diatom</name>
    <dbReference type="NCBI Taxonomy" id="159749"/>
    <lineage>
        <taxon>Eukaryota</taxon>
        <taxon>Sar</taxon>
        <taxon>Stramenopiles</taxon>
        <taxon>Ochrophyta</taxon>
        <taxon>Bacillariophyta</taxon>
        <taxon>Coscinodiscophyceae</taxon>
        <taxon>Thalassiosirophycidae</taxon>
        <taxon>Thalassiosirales</taxon>
        <taxon>Thalassiosiraceae</taxon>
        <taxon>Thalassiosira</taxon>
    </lineage>
</organism>
<feature type="compositionally biased region" description="Basic and acidic residues" evidence="1">
    <location>
        <begin position="526"/>
        <end position="536"/>
    </location>
</feature>
<dbReference type="AlphaFoldDB" id="K0TMV8"/>
<dbReference type="EMBL" id="AGNL01002011">
    <property type="protein sequence ID" value="EJK76561.1"/>
    <property type="molecule type" value="Genomic_DNA"/>
</dbReference>
<reference evidence="2 3" key="1">
    <citation type="journal article" date="2012" name="Genome Biol.">
        <title>Genome and low-iron response of an oceanic diatom adapted to chronic iron limitation.</title>
        <authorList>
            <person name="Lommer M."/>
            <person name="Specht M."/>
            <person name="Roy A.S."/>
            <person name="Kraemer L."/>
            <person name="Andreson R."/>
            <person name="Gutowska M.A."/>
            <person name="Wolf J."/>
            <person name="Bergner S.V."/>
            <person name="Schilhabel M.B."/>
            <person name="Klostermeier U.C."/>
            <person name="Beiko R.G."/>
            <person name="Rosenstiel P."/>
            <person name="Hippler M."/>
            <person name="Laroche J."/>
        </authorList>
    </citation>
    <scope>NUCLEOTIDE SEQUENCE [LARGE SCALE GENOMIC DNA]</scope>
    <source>
        <strain evidence="2 3">CCMP1005</strain>
    </source>
</reference>
<keyword evidence="3" id="KW-1185">Reference proteome</keyword>
<accession>K0TMV8</accession>
<feature type="region of interest" description="Disordered" evidence="1">
    <location>
        <begin position="515"/>
        <end position="536"/>
    </location>
</feature>
<name>K0TMV8_THAOC</name>
<dbReference type="Proteomes" id="UP000266841">
    <property type="component" value="Unassembled WGS sequence"/>
</dbReference>
<evidence type="ECO:0000313" key="2">
    <source>
        <dbReference type="EMBL" id="EJK76561.1"/>
    </source>
</evidence>
<gene>
    <name evidence="2" type="ORF">THAOC_01671</name>
</gene>
<evidence type="ECO:0000313" key="3">
    <source>
        <dbReference type="Proteomes" id="UP000266841"/>
    </source>
</evidence>
<protein>
    <recommendedName>
        <fullName evidence="4">F-box domain-containing protein</fullName>
    </recommendedName>
</protein>